<dbReference type="GO" id="GO:0046872">
    <property type="term" value="F:metal ion binding"/>
    <property type="evidence" value="ECO:0007669"/>
    <property type="project" value="UniProtKB-UniRule"/>
</dbReference>
<dbReference type="Proteomes" id="UP000070226">
    <property type="component" value="Unassembled WGS sequence"/>
</dbReference>
<evidence type="ECO:0000256" key="5">
    <source>
        <dbReference type="ARBA" id="ARBA00022741"/>
    </source>
</evidence>
<feature type="domain" description="Survival protein SurE-like phosphatase/nucleotidase" evidence="8">
    <location>
        <begin position="3"/>
        <end position="188"/>
    </location>
</feature>
<protein>
    <recommendedName>
        <fullName evidence="7">5'-nucleotidase SurE</fullName>
        <ecNumber evidence="7">3.1.3.5</ecNumber>
    </recommendedName>
    <alternativeName>
        <fullName evidence="7">Nucleoside 5'-monophosphate phosphohydrolase</fullName>
    </alternativeName>
</protein>
<keyword evidence="5 7" id="KW-0547">Nucleotide-binding</keyword>
<comment type="cofactor">
    <cofactor evidence="7">
        <name>a divalent metal cation</name>
        <dbReference type="ChEBI" id="CHEBI:60240"/>
    </cofactor>
    <text evidence="7">Binds 1 divalent metal cation per subunit.</text>
</comment>
<dbReference type="GO" id="GO:0008254">
    <property type="term" value="F:3'-nucleotidase activity"/>
    <property type="evidence" value="ECO:0007669"/>
    <property type="project" value="TreeGrafter"/>
</dbReference>
<dbReference type="InterPro" id="IPR002828">
    <property type="entry name" value="SurE-like_Pase/nucleotidase"/>
</dbReference>
<evidence type="ECO:0000256" key="7">
    <source>
        <dbReference type="HAMAP-Rule" id="MF_00060"/>
    </source>
</evidence>
<dbReference type="GO" id="GO:0005737">
    <property type="term" value="C:cytoplasm"/>
    <property type="evidence" value="ECO:0007669"/>
    <property type="project" value="UniProtKB-SubCell"/>
</dbReference>
<dbReference type="InterPro" id="IPR036523">
    <property type="entry name" value="SurE-like_sf"/>
</dbReference>
<dbReference type="SUPFAM" id="SSF64167">
    <property type="entry name" value="SurE-like"/>
    <property type="match status" value="1"/>
</dbReference>
<accession>A0A133S5T6</accession>
<dbReference type="PANTHER" id="PTHR30457">
    <property type="entry name" value="5'-NUCLEOTIDASE SURE"/>
    <property type="match status" value="1"/>
</dbReference>
<evidence type="ECO:0000259" key="8">
    <source>
        <dbReference type="Pfam" id="PF01975"/>
    </source>
</evidence>
<gene>
    <name evidence="7 10" type="primary">surE</name>
    <name evidence="10" type="ORF">D2965_03980</name>
    <name evidence="9" type="ORF">HMPREF3233_00566</name>
</gene>
<dbReference type="GO" id="GO:0004309">
    <property type="term" value="F:exopolyphosphatase activity"/>
    <property type="evidence" value="ECO:0007669"/>
    <property type="project" value="TreeGrafter"/>
</dbReference>
<sequence>MHILMCNDDGILADGLRQLATYLSQYYRVTVVAPATEQSAKSHALTTEIPLKLDAYNGEDENPRLYALTGTPSDCMKFGLSYLLADDMPDLVISGINHGFNLGSDVLYSGTVSAAMESAFYGIPGLALSVERYSIERGHEMHPFIHELIEKIYVNGNFEGLLNVNFPLRGICDWDHFKLVSQGLQTYSNIIDARINSRGQDYYWLAGDLDCGKEDVPTDVEYARKGYITGVTLTWKQQDDVAMHTLTNILEKI</sequence>
<dbReference type="EC" id="3.1.3.5" evidence="7"/>
<dbReference type="RefSeq" id="WP_009661258.1">
    <property type="nucleotide sequence ID" value="NZ_CABFMO010000001.1"/>
</dbReference>
<dbReference type="GO" id="GO:0008253">
    <property type="term" value="F:5'-nucleotidase activity"/>
    <property type="evidence" value="ECO:0007669"/>
    <property type="project" value="UniProtKB-UniRule"/>
</dbReference>
<feature type="binding site" evidence="7">
    <location>
        <position position="97"/>
    </location>
    <ligand>
        <name>a divalent metal cation</name>
        <dbReference type="ChEBI" id="CHEBI:60240"/>
    </ligand>
</feature>
<dbReference type="NCBIfam" id="TIGR00087">
    <property type="entry name" value="surE"/>
    <property type="match status" value="1"/>
</dbReference>
<comment type="catalytic activity">
    <reaction evidence="1 7">
        <text>a ribonucleoside 5'-phosphate + H2O = a ribonucleoside + phosphate</text>
        <dbReference type="Rhea" id="RHEA:12484"/>
        <dbReference type="ChEBI" id="CHEBI:15377"/>
        <dbReference type="ChEBI" id="CHEBI:18254"/>
        <dbReference type="ChEBI" id="CHEBI:43474"/>
        <dbReference type="ChEBI" id="CHEBI:58043"/>
        <dbReference type="EC" id="3.1.3.5"/>
    </reaction>
</comment>
<dbReference type="EMBL" id="LRQT01000013">
    <property type="protein sequence ID" value="KXA65053.1"/>
    <property type="molecule type" value="Genomic_DNA"/>
</dbReference>
<feature type="binding site" evidence="7">
    <location>
        <position position="39"/>
    </location>
    <ligand>
        <name>a divalent metal cation</name>
        <dbReference type="ChEBI" id="CHEBI:60240"/>
    </ligand>
</feature>
<dbReference type="STRING" id="39777.B7L28_05140"/>
<evidence type="ECO:0000313" key="11">
    <source>
        <dbReference type="Proteomes" id="UP000070226"/>
    </source>
</evidence>
<keyword evidence="3 7" id="KW-0963">Cytoplasm</keyword>
<organism evidence="9">
    <name type="scientific">Veillonella atypica</name>
    <dbReference type="NCBI Taxonomy" id="39777"/>
    <lineage>
        <taxon>Bacteria</taxon>
        <taxon>Bacillati</taxon>
        <taxon>Bacillota</taxon>
        <taxon>Negativicutes</taxon>
        <taxon>Veillonellales</taxon>
        <taxon>Veillonellaceae</taxon>
        <taxon>Veillonella</taxon>
    </lineage>
</organism>
<evidence type="ECO:0000256" key="1">
    <source>
        <dbReference type="ARBA" id="ARBA00000815"/>
    </source>
</evidence>
<comment type="function">
    <text evidence="7">Nucleotidase that shows phosphatase activity on nucleoside 5'-monophosphates.</text>
</comment>
<keyword evidence="6 7" id="KW-0378">Hydrolase</keyword>
<comment type="caution">
    <text evidence="9">The sequence shown here is derived from an EMBL/GenBank/DDBJ whole genome shotgun (WGS) entry which is preliminary data.</text>
</comment>
<dbReference type="PATRIC" id="fig|39777.7.peg.556"/>
<keyword evidence="4 7" id="KW-0479">Metal-binding</keyword>
<feature type="binding site" evidence="7">
    <location>
        <position position="9"/>
    </location>
    <ligand>
        <name>a divalent metal cation</name>
        <dbReference type="ChEBI" id="CHEBI:60240"/>
    </ligand>
</feature>
<evidence type="ECO:0000256" key="3">
    <source>
        <dbReference type="ARBA" id="ARBA00022490"/>
    </source>
</evidence>
<dbReference type="PANTHER" id="PTHR30457:SF12">
    <property type="entry name" value="5'_3'-NUCLEOTIDASE SURE"/>
    <property type="match status" value="1"/>
</dbReference>
<evidence type="ECO:0000256" key="2">
    <source>
        <dbReference type="ARBA" id="ARBA00011062"/>
    </source>
</evidence>
<evidence type="ECO:0000256" key="6">
    <source>
        <dbReference type="ARBA" id="ARBA00022801"/>
    </source>
</evidence>
<reference evidence="9 11" key="1">
    <citation type="submission" date="2016-01" db="EMBL/GenBank/DDBJ databases">
        <authorList>
            <person name="Oliw E.H."/>
        </authorList>
    </citation>
    <scope>NUCLEOTIDE SEQUENCE [LARGE SCALE GENOMIC DNA]</scope>
    <source>
        <strain evidence="9 11">CMW7756B</strain>
    </source>
</reference>
<dbReference type="Gene3D" id="3.40.1210.10">
    <property type="entry name" value="Survival protein SurE-like phosphatase/nucleotidase"/>
    <property type="match status" value="1"/>
</dbReference>
<evidence type="ECO:0000313" key="12">
    <source>
        <dbReference type="Proteomes" id="UP000277803"/>
    </source>
</evidence>
<dbReference type="Pfam" id="PF01975">
    <property type="entry name" value="SurE"/>
    <property type="match status" value="1"/>
</dbReference>
<evidence type="ECO:0000313" key="9">
    <source>
        <dbReference type="EMBL" id="KXA65053.1"/>
    </source>
</evidence>
<comment type="similarity">
    <text evidence="2 7">Belongs to the SurE nucleotidase family.</text>
</comment>
<name>A0A133S5T6_9FIRM</name>
<proteinExistence type="inferred from homology"/>
<evidence type="ECO:0000256" key="4">
    <source>
        <dbReference type="ARBA" id="ARBA00022723"/>
    </source>
</evidence>
<dbReference type="AlphaFoldDB" id="A0A133S5T6"/>
<dbReference type="InterPro" id="IPR030048">
    <property type="entry name" value="SurE"/>
</dbReference>
<comment type="subcellular location">
    <subcellularLocation>
        <location evidence="7">Cytoplasm</location>
    </subcellularLocation>
</comment>
<dbReference type="GO" id="GO:0000166">
    <property type="term" value="F:nucleotide binding"/>
    <property type="evidence" value="ECO:0007669"/>
    <property type="project" value="UniProtKB-KW"/>
</dbReference>
<evidence type="ECO:0000313" key="10">
    <source>
        <dbReference type="EMBL" id="RJY50741.1"/>
    </source>
</evidence>
<dbReference type="Proteomes" id="UP000277803">
    <property type="component" value="Unassembled WGS sequence"/>
</dbReference>
<feature type="binding site" evidence="7">
    <location>
        <position position="8"/>
    </location>
    <ligand>
        <name>a divalent metal cation</name>
        <dbReference type="ChEBI" id="CHEBI:60240"/>
    </ligand>
</feature>
<dbReference type="HAMAP" id="MF_00060">
    <property type="entry name" value="SurE"/>
    <property type="match status" value="1"/>
</dbReference>
<dbReference type="EMBL" id="QXZZ01000021">
    <property type="protein sequence ID" value="RJY50741.1"/>
    <property type="molecule type" value="Genomic_DNA"/>
</dbReference>
<reference evidence="10 12" key="2">
    <citation type="submission" date="2018-09" db="EMBL/GenBank/DDBJ databases">
        <title>Genome sequence of Veillonella atypica isolated from periodontal Korean patients.</title>
        <authorList>
            <person name="Lee J.-H."/>
            <person name="Moon J.-H."/>
            <person name="Shin S.-Y."/>
        </authorList>
    </citation>
    <scope>NUCLEOTIDE SEQUENCE [LARGE SCALE GENOMIC DNA]</scope>
    <source>
        <strain evidence="10 12">KHUD_V1</strain>
    </source>
</reference>